<organism evidence="1 2">
    <name type="scientific">Sphaerobolus stellatus (strain SS14)</name>
    <dbReference type="NCBI Taxonomy" id="990650"/>
    <lineage>
        <taxon>Eukaryota</taxon>
        <taxon>Fungi</taxon>
        <taxon>Dikarya</taxon>
        <taxon>Basidiomycota</taxon>
        <taxon>Agaricomycotina</taxon>
        <taxon>Agaricomycetes</taxon>
        <taxon>Phallomycetidae</taxon>
        <taxon>Geastrales</taxon>
        <taxon>Sphaerobolaceae</taxon>
        <taxon>Sphaerobolus</taxon>
    </lineage>
</organism>
<dbReference type="AlphaFoldDB" id="A0A0C9VAD7"/>
<gene>
    <name evidence="1" type="ORF">M422DRAFT_47724</name>
</gene>
<keyword evidence="2" id="KW-1185">Reference proteome</keyword>
<evidence type="ECO:0000313" key="2">
    <source>
        <dbReference type="Proteomes" id="UP000054279"/>
    </source>
</evidence>
<dbReference type="HOGENOM" id="CLU_977184_0_0_1"/>
<name>A0A0C9VAD7_SPHS4</name>
<protein>
    <submittedName>
        <fullName evidence="1">Uncharacterized protein</fullName>
    </submittedName>
</protein>
<evidence type="ECO:0000313" key="1">
    <source>
        <dbReference type="EMBL" id="KIJ43904.1"/>
    </source>
</evidence>
<sequence length="285" mass="32336">MQNIRVRHGETHTIHFSTSSDAVSSIIHVTATRGGRIQYSVEPDTFYQSRNRHVAANMEDSSDNCLLHTLKLLAKTFVKLAIPSRLHENSHNIYTHLLNILTTILKSTAAHLVEKLLKIMTEITQEIPGITGMGASIALKGGSKLLAGVDKIKAEEKESEYRVFECRSHVLWLSKKLCLLYGLVDYRRIQPHVSDFLKYYFMVSLCSDTLTLFRMIKGIYIIITPSLRASAFKKWLYSKEFEMCLRASKDMLNMSVNHLTNSIPLYTTFETTPLPPLLANDEDGL</sequence>
<proteinExistence type="predicted"/>
<accession>A0A0C9VAD7</accession>
<dbReference type="Proteomes" id="UP000054279">
    <property type="component" value="Unassembled WGS sequence"/>
</dbReference>
<reference evidence="1 2" key="1">
    <citation type="submission" date="2014-06" db="EMBL/GenBank/DDBJ databases">
        <title>Evolutionary Origins and Diversification of the Mycorrhizal Mutualists.</title>
        <authorList>
            <consortium name="DOE Joint Genome Institute"/>
            <consortium name="Mycorrhizal Genomics Consortium"/>
            <person name="Kohler A."/>
            <person name="Kuo A."/>
            <person name="Nagy L.G."/>
            <person name="Floudas D."/>
            <person name="Copeland A."/>
            <person name="Barry K.W."/>
            <person name="Cichocki N."/>
            <person name="Veneault-Fourrey C."/>
            <person name="LaButti K."/>
            <person name="Lindquist E.A."/>
            <person name="Lipzen A."/>
            <person name="Lundell T."/>
            <person name="Morin E."/>
            <person name="Murat C."/>
            <person name="Riley R."/>
            <person name="Ohm R."/>
            <person name="Sun H."/>
            <person name="Tunlid A."/>
            <person name="Henrissat B."/>
            <person name="Grigoriev I.V."/>
            <person name="Hibbett D.S."/>
            <person name="Martin F."/>
        </authorList>
    </citation>
    <scope>NUCLEOTIDE SEQUENCE [LARGE SCALE GENOMIC DNA]</scope>
    <source>
        <strain evidence="1 2">SS14</strain>
    </source>
</reference>
<dbReference type="EMBL" id="KN837120">
    <property type="protein sequence ID" value="KIJ43904.1"/>
    <property type="molecule type" value="Genomic_DNA"/>
</dbReference>